<proteinExistence type="predicted"/>
<feature type="region of interest" description="Disordered" evidence="1">
    <location>
        <begin position="1"/>
        <end position="24"/>
    </location>
</feature>
<feature type="region of interest" description="Disordered" evidence="1">
    <location>
        <begin position="147"/>
        <end position="187"/>
    </location>
</feature>
<sequence>MAITRRQQNVSIHNPTTSHTDLSPQFSSDDLLTFQTADPILHNIASHLSDPSSHPISPSDLAASSELRTLHSIKHMLHLRDGTIISHFTTVRRSCHQNSQTNRRASGSGCNSKALERASSVAPLLSNARRPTKPVLVIKSSPRSFLKDIIPDGSLTNQEPHRSYAEASPSRNTRQGNAKQVTKSPSS</sequence>
<dbReference type="EMBL" id="JAUYZG010000001">
    <property type="protein sequence ID" value="KAK2915711.1"/>
    <property type="molecule type" value="Genomic_DNA"/>
</dbReference>
<accession>A0AA88Q962</accession>
<organism evidence="2 3">
    <name type="scientific">Cirrhinus molitorella</name>
    <name type="common">mud carp</name>
    <dbReference type="NCBI Taxonomy" id="172907"/>
    <lineage>
        <taxon>Eukaryota</taxon>
        <taxon>Metazoa</taxon>
        <taxon>Chordata</taxon>
        <taxon>Craniata</taxon>
        <taxon>Vertebrata</taxon>
        <taxon>Euteleostomi</taxon>
        <taxon>Actinopterygii</taxon>
        <taxon>Neopterygii</taxon>
        <taxon>Teleostei</taxon>
        <taxon>Ostariophysi</taxon>
        <taxon>Cypriniformes</taxon>
        <taxon>Cyprinidae</taxon>
        <taxon>Labeoninae</taxon>
        <taxon>Labeonini</taxon>
        <taxon>Cirrhinus</taxon>
    </lineage>
</organism>
<comment type="caution">
    <text evidence="2">The sequence shown here is derived from an EMBL/GenBank/DDBJ whole genome shotgun (WGS) entry which is preliminary data.</text>
</comment>
<evidence type="ECO:0000256" key="1">
    <source>
        <dbReference type="SAM" id="MobiDB-lite"/>
    </source>
</evidence>
<protein>
    <submittedName>
        <fullName evidence="2">Uncharacterized protein</fullName>
    </submittedName>
</protein>
<dbReference type="AlphaFoldDB" id="A0AA88Q962"/>
<gene>
    <name evidence="2" type="ORF">Q8A67_000085</name>
</gene>
<reference evidence="2" key="1">
    <citation type="submission" date="2023-08" db="EMBL/GenBank/DDBJ databases">
        <title>Chromosome-level Genome Assembly of mud carp (Cirrhinus molitorella).</title>
        <authorList>
            <person name="Liu H."/>
        </authorList>
    </citation>
    <scope>NUCLEOTIDE SEQUENCE</scope>
    <source>
        <strain evidence="2">Prfri</strain>
        <tissue evidence="2">Muscle</tissue>
    </source>
</reference>
<evidence type="ECO:0000313" key="3">
    <source>
        <dbReference type="Proteomes" id="UP001187343"/>
    </source>
</evidence>
<evidence type="ECO:0000313" key="2">
    <source>
        <dbReference type="EMBL" id="KAK2915711.1"/>
    </source>
</evidence>
<name>A0AA88Q962_9TELE</name>
<feature type="compositionally biased region" description="Polar residues" evidence="1">
    <location>
        <begin position="169"/>
        <end position="187"/>
    </location>
</feature>
<dbReference type="Proteomes" id="UP001187343">
    <property type="component" value="Unassembled WGS sequence"/>
</dbReference>
<keyword evidence="3" id="KW-1185">Reference proteome</keyword>